<accession>A0ABR3F7K0</accession>
<gene>
    <name evidence="1" type="ORF">V5O48_010891</name>
</gene>
<evidence type="ECO:0000313" key="2">
    <source>
        <dbReference type="Proteomes" id="UP001465976"/>
    </source>
</evidence>
<name>A0ABR3F7K0_9AGAR</name>
<dbReference type="EMBL" id="JBAHYK010000828">
    <property type="protein sequence ID" value="KAL0571069.1"/>
    <property type="molecule type" value="Genomic_DNA"/>
</dbReference>
<sequence length="138" mass="15344">MSGGRPPRPHIPVPDDIRKYLLNVQLGIRLPFEIICSGDRFEVGVSSICVERGSKNGGQMEHQVTSVPFRLTGIGHPTQSWTPTIIHDRLRRAPLQCGVLSNLLNVCCGAELGRCSHEHTCSTYTIRSTFQTDFVQLM</sequence>
<keyword evidence="2" id="KW-1185">Reference proteome</keyword>
<protein>
    <submittedName>
        <fullName evidence="1">Uncharacterized protein</fullName>
    </submittedName>
</protein>
<proteinExistence type="predicted"/>
<organism evidence="1 2">
    <name type="scientific">Marasmius crinis-equi</name>
    <dbReference type="NCBI Taxonomy" id="585013"/>
    <lineage>
        <taxon>Eukaryota</taxon>
        <taxon>Fungi</taxon>
        <taxon>Dikarya</taxon>
        <taxon>Basidiomycota</taxon>
        <taxon>Agaricomycotina</taxon>
        <taxon>Agaricomycetes</taxon>
        <taxon>Agaricomycetidae</taxon>
        <taxon>Agaricales</taxon>
        <taxon>Marasmiineae</taxon>
        <taxon>Marasmiaceae</taxon>
        <taxon>Marasmius</taxon>
    </lineage>
</organism>
<reference evidence="1 2" key="1">
    <citation type="submission" date="2024-02" db="EMBL/GenBank/DDBJ databases">
        <title>A draft genome for the cacao thread blight pathogen Marasmius crinis-equi.</title>
        <authorList>
            <person name="Cohen S.P."/>
            <person name="Baruah I.K."/>
            <person name="Amoako-Attah I."/>
            <person name="Bukari Y."/>
            <person name="Meinhardt L.W."/>
            <person name="Bailey B.A."/>
        </authorList>
    </citation>
    <scope>NUCLEOTIDE SEQUENCE [LARGE SCALE GENOMIC DNA]</scope>
    <source>
        <strain evidence="1 2">GH-76</strain>
    </source>
</reference>
<evidence type="ECO:0000313" key="1">
    <source>
        <dbReference type="EMBL" id="KAL0571069.1"/>
    </source>
</evidence>
<dbReference type="Proteomes" id="UP001465976">
    <property type="component" value="Unassembled WGS sequence"/>
</dbReference>
<comment type="caution">
    <text evidence="1">The sequence shown here is derived from an EMBL/GenBank/DDBJ whole genome shotgun (WGS) entry which is preliminary data.</text>
</comment>